<organism evidence="5">
    <name type="scientific">Nicotiana tabacum</name>
    <name type="common">Common tobacco</name>
    <dbReference type="NCBI Taxonomy" id="4097"/>
    <lineage>
        <taxon>Eukaryota</taxon>
        <taxon>Viridiplantae</taxon>
        <taxon>Streptophyta</taxon>
        <taxon>Embryophyta</taxon>
        <taxon>Tracheophyta</taxon>
        <taxon>Spermatophyta</taxon>
        <taxon>Magnoliopsida</taxon>
        <taxon>eudicotyledons</taxon>
        <taxon>Gunneridae</taxon>
        <taxon>Pentapetalae</taxon>
        <taxon>asterids</taxon>
        <taxon>lamiids</taxon>
        <taxon>Solanales</taxon>
        <taxon>Solanaceae</taxon>
        <taxon>Nicotianoideae</taxon>
        <taxon>Nicotianeae</taxon>
        <taxon>Nicotiana</taxon>
    </lineage>
</organism>
<evidence type="ECO:0000313" key="5">
    <source>
        <dbReference type="RefSeq" id="XP_016437448.1"/>
    </source>
</evidence>
<evidence type="ECO:0000256" key="1">
    <source>
        <dbReference type="ARBA" id="ARBA00004123"/>
    </source>
</evidence>
<comment type="similarity">
    <text evidence="2">Belongs to the RIX1/PELP1 family.</text>
</comment>
<dbReference type="PANTHER" id="PTHR34105">
    <property type="entry name" value="PROLINE-, GLUTAMIC ACID- AND LEUCINE-RICH PROTEIN 1"/>
    <property type="match status" value="1"/>
</dbReference>
<evidence type="ECO:0000256" key="2">
    <source>
        <dbReference type="ARBA" id="ARBA00010511"/>
    </source>
</evidence>
<sequence length="185" mass="20608">MAASDTIENMYDVALKPRLLSSLLKEYVPDLKHQFRNPSVLSYVVSAVKTHRLLSELAPPESDQKLIENWTSTVDSWINRVVALASSDTPDKCWAGICLLGVTCQECSRERFLASYVAWFNTLLLHLQSPADSHFVKVASCASLSDLFTRLSGLPNAKKDGILLGTKLIQPLLKLLNEDTFDAVW</sequence>
<dbReference type="STRING" id="4097.A0A1S3XCH8"/>
<name>A0A1S3XCH8_TOBAC</name>
<dbReference type="InterPro" id="IPR012583">
    <property type="entry name" value="RIX1_N"/>
</dbReference>
<reference evidence="5" key="1">
    <citation type="submission" date="2025-08" db="UniProtKB">
        <authorList>
            <consortium name="RefSeq"/>
        </authorList>
    </citation>
    <scope>IDENTIFICATION</scope>
</reference>
<comment type="subcellular location">
    <subcellularLocation>
        <location evidence="1">Nucleus</location>
    </subcellularLocation>
</comment>
<dbReference type="OMA" id="XCWESAD"/>
<dbReference type="AlphaFoldDB" id="A0A1S3XCH8"/>
<dbReference type="InterPro" id="IPR016024">
    <property type="entry name" value="ARM-type_fold"/>
</dbReference>
<dbReference type="KEGG" id="nta:107763477"/>
<dbReference type="PANTHER" id="PTHR34105:SF1">
    <property type="entry name" value="PROLINE-, GLUTAMIC ACID- AND LEUCINE-RICH PROTEIN 1"/>
    <property type="match status" value="1"/>
</dbReference>
<feature type="non-terminal residue" evidence="5">
    <location>
        <position position="185"/>
    </location>
</feature>
<dbReference type="Pfam" id="PF08167">
    <property type="entry name" value="RIX1"/>
    <property type="match status" value="1"/>
</dbReference>
<proteinExistence type="inferred from homology"/>
<keyword evidence="3" id="KW-0539">Nucleus</keyword>
<evidence type="ECO:0000259" key="4">
    <source>
        <dbReference type="Pfam" id="PF08167"/>
    </source>
</evidence>
<dbReference type="RefSeq" id="XP_016437448.1">
    <property type="nucleotide sequence ID" value="XM_016581962.1"/>
</dbReference>
<dbReference type="OrthoDB" id="20900at2759"/>
<dbReference type="PaxDb" id="4097-A0A1S3XCH8"/>
<evidence type="ECO:0000256" key="3">
    <source>
        <dbReference type="ARBA" id="ARBA00023242"/>
    </source>
</evidence>
<accession>A0A1S3XCH8</accession>
<dbReference type="SUPFAM" id="SSF48371">
    <property type="entry name" value="ARM repeat"/>
    <property type="match status" value="1"/>
</dbReference>
<protein>
    <recommendedName>
        <fullName evidence="4">Pre-rRNA-processing protein RIX1 N-terminal domain-containing protein</fullName>
    </recommendedName>
</protein>
<dbReference type="GO" id="GO:0005634">
    <property type="term" value="C:nucleus"/>
    <property type="evidence" value="ECO:0007669"/>
    <property type="project" value="UniProtKB-SubCell"/>
</dbReference>
<feature type="domain" description="Pre-rRNA-processing protein RIX1 N-terminal" evidence="4">
    <location>
        <begin position="18"/>
        <end position="179"/>
    </location>
</feature>
<gene>
    <name evidence="5" type="primary">LOC107763477</name>
</gene>